<keyword evidence="9" id="KW-1185">Reference proteome</keyword>
<evidence type="ECO:0000256" key="5">
    <source>
        <dbReference type="ARBA" id="ARBA00023049"/>
    </source>
</evidence>
<dbReference type="RefSeq" id="WP_014414220.1">
    <property type="nucleotide sequence ID" value="NC_017059.1"/>
</dbReference>
<keyword evidence="2" id="KW-0479">Metal-binding</keyword>
<evidence type="ECO:0000259" key="7">
    <source>
        <dbReference type="Pfam" id="PF01435"/>
    </source>
</evidence>
<evidence type="ECO:0000256" key="2">
    <source>
        <dbReference type="ARBA" id="ARBA00022723"/>
    </source>
</evidence>
<keyword evidence="5 6" id="KW-0482">Metalloprotease</keyword>
<reference evidence="8 9" key="1">
    <citation type="submission" date="2012-02" db="EMBL/GenBank/DDBJ databases">
        <title>Shotgun genome sequence of Phaeospirillum photometricum DSM 122.</title>
        <authorList>
            <person name="Duquesne K."/>
            <person name="Sturgis J."/>
        </authorList>
    </citation>
    <scope>NUCLEOTIDE SEQUENCE [LARGE SCALE GENOMIC DNA]</scope>
    <source>
        <strain evidence="9">DSM122</strain>
    </source>
</reference>
<dbReference type="AlphaFoldDB" id="H6SRQ1"/>
<protein>
    <submittedName>
        <fullName evidence="8">Peptidase M48, Ste24p</fullName>
    </submittedName>
</protein>
<dbReference type="GO" id="GO:0004222">
    <property type="term" value="F:metalloendopeptidase activity"/>
    <property type="evidence" value="ECO:0007669"/>
    <property type="project" value="InterPro"/>
</dbReference>
<evidence type="ECO:0000256" key="3">
    <source>
        <dbReference type="ARBA" id="ARBA00022801"/>
    </source>
</evidence>
<evidence type="ECO:0000313" key="9">
    <source>
        <dbReference type="Proteomes" id="UP000033220"/>
    </source>
</evidence>
<dbReference type="Pfam" id="PF01435">
    <property type="entry name" value="Peptidase_M48"/>
    <property type="match status" value="1"/>
</dbReference>
<dbReference type="KEGG" id="rpm:RSPPHO_00954"/>
<comment type="similarity">
    <text evidence="6">Belongs to the peptidase M48 family.</text>
</comment>
<organism evidence="8 9">
    <name type="scientific">Pararhodospirillum photometricum DSM 122</name>
    <dbReference type="NCBI Taxonomy" id="1150469"/>
    <lineage>
        <taxon>Bacteria</taxon>
        <taxon>Pseudomonadati</taxon>
        <taxon>Pseudomonadota</taxon>
        <taxon>Alphaproteobacteria</taxon>
        <taxon>Rhodospirillales</taxon>
        <taxon>Rhodospirillaceae</taxon>
        <taxon>Pararhodospirillum</taxon>
    </lineage>
</organism>
<gene>
    <name evidence="8" type="ORF">RSPPHO_00954</name>
</gene>
<dbReference type="InterPro" id="IPR001915">
    <property type="entry name" value="Peptidase_M48"/>
</dbReference>
<sequence length="80" mass="8825">MGALVEEAAALPALLLDRSYSRAFEREADDGARVLLARTGTDAEPFRALLARLARLSDDGGWLSTHPGMAERLQRMEREI</sequence>
<keyword evidence="1 6" id="KW-0645">Protease</keyword>
<keyword evidence="4 6" id="KW-0862">Zinc</keyword>
<proteinExistence type="inferred from homology"/>
<comment type="cofactor">
    <cofactor evidence="6">
        <name>Zn(2+)</name>
        <dbReference type="ChEBI" id="CHEBI:29105"/>
    </cofactor>
    <text evidence="6">Binds 1 zinc ion per subunit.</text>
</comment>
<evidence type="ECO:0000256" key="6">
    <source>
        <dbReference type="RuleBase" id="RU003983"/>
    </source>
</evidence>
<dbReference type="GO" id="GO:0046872">
    <property type="term" value="F:metal ion binding"/>
    <property type="evidence" value="ECO:0007669"/>
    <property type="project" value="UniProtKB-KW"/>
</dbReference>
<feature type="domain" description="Peptidase M48" evidence="7">
    <location>
        <begin position="14"/>
        <end position="78"/>
    </location>
</feature>
<keyword evidence="3 6" id="KW-0378">Hydrolase</keyword>
<evidence type="ECO:0000256" key="4">
    <source>
        <dbReference type="ARBA" id="ARBA00022833"/>
    </source>
</evidence>
<dbReference type="Proteomes" id="UP000033220">
    <property type="component" value="Chromosome DSM 122"/>
</dbReference>
<dbReference type="GO" id="GO:0006508">
    <property type="term" value="P:proteolysis"/>
    <property type="evidence" value="ECO:0007669"/>
    <property type="project" value="UniProtKB-KW"/>
</dbReference>
<dbReference type="EMBL" id="HE663493">
    <property type="protein sequence ID" value="CCG07580.1"/>
    <property type="molecule type" value="Genomic_DNA"/>
</dbReference>
<dbReference type="STRING" id="1150469.RSPPHO_00954"/>
<evidence type="ECO:0000313" key="8">
    <source>
        <dbReference type="EMBL" id="CCG07580.1"/>
    </source>
</evidence>
<name>H6SRQ1_PARPM</name>
<dbReference type="OrthoDB" id="9810445at2"/>
<evidence type="ECO:0000256" key="1">
    <source>
        <dbReference type="ARBA" id="ARBA00022670"/>
    </source>
</evidence>
<dbReference type="HOGENOM" id="CLU_2587440_0_0_5"/>
<accession>H6SRQ1</accession>